<dbReference type="GO" id="GO:0004519">
    <property type="term" value="F:endonuclease activity"/>
    <property type="evidence" value="ECO:0007669"/>
    <property type="project" value="UniProtKB-KW"/>
</dbReference>
<keyword evidence="2 6" id="KW-0255">Endonuclease</keyword>
<sequence length="147" mass="17477">MEADFFTMRRRKNRKQMMQAVHSKNTTPEMLVRRTLWAAGLRYRLHCRNLPGTPDLFILKFGVAVLVNGCFWHQHGCRFTSRPKSNSDFWNNKFDANVARDVKVLRKLSLQDCRVAIVWECSLKRNEERSLERLVDFIRSDEEFVEI</sequence>
<comment type="function">
    <text evidence="6">May nick specific sequences that contain T:G mispairs resulting from m5C-deamination.</text>
</comment>
<dbReference type="InterPro" id="IPR004603">
    <property type="entry name" value="DNA_mismatch_endonuc_vsr"/>
</dbReference>
<dbReference type="AlphaFoldDB" id="A0A1M6PXA2"/>
<accession>A0A1M6PXA2</accession>
<keyword evidence="5 6" id="KW-0234">DNA repair</keyword>
<comment type="similarity">
    <text evidence="6">Belongs to the vsr family.</text>
</comment>
<keyword evidence="8" id="KW-1185">Reference proteome</keyword>
<evidence type="ECO:0000256" key="3">
    <source>
        <dbReference type="ARBA" id="ARBA00022763"/>
    </source>
</evidence>
<dbReference type="RefSeq" id="WP_073301800.1">
    <property type="nucleotide sequence ID" value="NZ_FRAW01000001.1"/>
</dbReference>
<evidence type="ECO:0000313" key="8">
    <source>
        <dbReference type="Proteomes" id="UP000184275"/>
    </source>
</evidence>
<dbReference type="CDD" id="cd00221">
    <property type="entry name" value="Vsr"/>
    <property type="match status" value="1"/>
</dbReference>
<evidence type="ECO:0000256" key="1">
    <source>
        <dbReference type="ARBA" id="ARBA00022722"/>
    </source>
</evidence>
<reference evidence="8" key="1">
    <citation type="submission" date="2016-11" db="EMBL/GenBank/DDBJ databases">
        <authorList>
            <person name="Varghese N."/>
            <person name="Submissions S."/>
        </authorList>
    </citation>
    <scope>NUCLEOTIDE SEQUENCE [LARGE SCALE GENOMIC DNA]</scope>
    <source>
        <strain evidence="8">UWOS</strain>
    </source>
</reference>
<proteinExistence type="inferred from homology"/>
<protein>
    <recommendedName>
        <fullName evidence="6">Very short patch repair endonuclease</fullName>
        <ecNumber evidence="6">3.1.-.-</ecNumber>
    </recommendedName>
</protein>
<keyword evidence="3 6" id="KW-0227">DNA damage</keyword>
<evidence type="ECO:0000256" key="4">
    <source>
        <dbReference type="ARBA" id="ARBA00022801"/>
    </source>
</evidence>
<evidence type="ECO:0000256" key="6">
    <source>
        <dbReference type="PIRNR" id="PIRNR018267"/>
    </source>
</evidence>
<dbReference type="GO" id="GO:0016787">
    <property type="term" value="F:hydrolase activity"/>
    <property type="evidence" value="ECO:0007669"/>
    <property type="project" value="UniProtKB-KW"/>
</dbReference>
<evidence type="ECO:0000256" key="2">
    <source>
        <dbReference type="ARBA" id="ARBA00022759"/>
    </source>
</evidence>
<dbReference type="GO" id="GO:0006298">
    <property type="term" value="P:mismatch repair"/>
    <property type="evidence" value="ECO:0007669"/>
    <property type="project" value="UniProtKB-UniRule"/>
</dbReference>
<dbReference type="EC" id="3.1.-.-" evidence="6"/>
<dbReference type="Proteomes" id="UP000184275">
    <property type="component" value="Unassembled WGS sequence"/>
</dbReference>
<dbReference type="NCBIfam" id="TIGR00632">
    <property type="entry name" value="vsr"/>
    <property type="match status" value="1"/>
</dbReference>
<evidence type="ECO:0000256" key="5">
    <source>
        <dbReference type="ARBA" id="ARBA00023204"/>
    </source>
</evidence>
<dbReference type="EMBL" id="FRAW01000001">
    <property type="protein sequence ID" value="SHK12521.1"/>
    <property type="molecule type" value="Genomic_DNA"/>
</dbReference>
<dbReference type="Gene3D" id="3.40.960.10">
    <property type="entry name" value="VSR Endonuclease"/>
    <property type="match status" value="1"/>
</dbReference>
<evidence type="ECO:0000313" key="7">
    <source>
        <dbReference type="EMBL" id="SHK12521.1"/>
    </source>
</evidence>
<dbReference type="SUPFAM" id="SSF52980">
    <property type="entry name" value="Restriction endonuclease-like"/>
    <property type="match status" value="1"/>
</dbReference>
<keyword evidence="4 6" id="KW-0378">Hydrolase</keyword>
<name>A0A1M6PXA2_9BACT</name>
<organism evidence="7 8">
    <name type="scientific">Fibrobacter intestinalis</name>
    <dbReference type="NCBI Taxonomy" id="28122"/>
    <lineage>
        <taxon>Bacteria</taxon>
        <taxon>Pseudomonadati</taxon>
        <taxon>Fibrobacterota</taxon>
        <taxon>Fibrobacteria</taxon>
        <taxon>Fibrobacterales</taxon>
        <taxon>Fibrobacteraceae</taxon>
        <taxon>Fibrobacter</taxon>
    </lineage>
</organism>
<dbReference type="Pfam" id="PF03852">
    <property type="entry name" value="Vsr"/>
    <property type="match status" value="1"/>
</dbReference>
<dbReference type="PIRSF" id="PIRSF018267">
    <property type="entry name" value="VSR_endonuc"/>
    <property type="match status" value="1"/>
</dbReference>
<dbReference type="InterPro" id="IPR011335">
    <property type="entry name" value="Restrct_endonuc-II-like"/>
</dbReference>
<keyword evidence="1 6" id="KW-0540">Nuclease</keyword>
<gene>
    <name evidence="7" type="ORF">SAMN05720469_101158</name>
</gene>